<dbReference type="Gene3D" id="3.40.50.2000">
    <property type="entry name" value="Glycogen Phosphorylase B"/>
    <property type="match status" value="2"/>
</dbReference>
<keyword evidence="3" id="KW-1185">Reference proteome</keyword>
<dbReference type="PANTHER" id="PTHR45947">
    <property type="entry name" value="SULFOQUINOVOSYL TRANSFERASE SQD2"/>
    <property type="match status" value="1"/>
</dbReference>
<dbReference type="EMBL" id="QYUM01000004">
    <property type="protein sequence ID" value="RJF85830.1"/>
    <property type="molecule type" value="Genomic_DNA"/>
</dbReference>
<comment type="caution">
    <text evidence="2">The sequence shown here is derived from an EMBL/GenBank/DDBJ whole genome shotgun (WGS) entry which is preliminary data.</text>
</comment>
<evidence type="ECO:0000259" key="1">
    <source>
        <dbReference type="Pfam" id="PF13439"/>
    </source>
</evidence>
<reference evidence="2 3" key="1">
    <citation type="submission" date="2018-09" db="EMBL/GenBank/DDBJ databases">
        <authorList>
            <person name="Zhu H."/>
        </authorList>
    </citation>
    <scope>NUCLEOTIDE SEQUENCE [LARGE SCALE GENOMIC DNA]</scope>
    <source>
        <strain evidence="2 3">K2R01-6</strain>
    </source>
</reference>
<dbReference type="Pfam" id="PF13692">
    <property type="entry name" value="Glyco_trans_1_4"/>
    <property type="match status" value="1"/>
</dbReference>
<dbReference type="InterPro" id="IPR028098">
    <property type="entry name" value="Glyco_trans_4-like_N"/>
</dbReference>
<evidence type="ECO:0000313" key="2">
    <source>
        <dbReference type="EMBL" id="RJF85830.1"/>
    </source>
</evidence>
<organism evidence="2 3">
    <name type="scientific">Sphingomonas cavernae</name>
    <dbReference type="NCBI Taxonomy" id="2320861"/>
    <lineage>
        <taxon>Bacteria</taxon>
        <taxon>Pseudomonadati</taxon>
        <taxon>Pseudomonadota</taxon>
        <taxon>Alphaproteobacteria</taxon>
        <taxon>Sphingomonadales</taxon>
        <taxon>Sphingomonadaceae</taxon>
        <taxon>Sphingomonas</taxon>
    </lineage>
</organism>
<accession>A0A418W727</accession>
<dbReference type="OrthoDB" id="5490290at2"/>
<dbReference type="SUPFAM" id="SSF53756">
    <property type="entry name" value="UDP-Glycosyltransferase/glycogen phosphorylase"/>
    <property type="match status" value="1"/>
</dbReference>
<evidence type="ECO:0000313" key="3">
    <source>
        <dbReference type="Proteomes" id="UP000286100"/>
    </source>
</evidence>
<protein>
    <submittedName>
        <fullName evidence="2">Glycosyltransferase family 1 protein</fullName>
    </submittedName>
</protein>
<sequence length="393" mass="43551">MDVTDLRIALFSGNYNYVRDGANQALNRLVGYLLRQGAHVRVYSPTVEEPAFEPMGDLVSIPSIAIPGRAEYRAPLMIPPSIKRDIKRFGPNIFHVASPEMLGHRAVTLAHKWNKPVVASVHTRFETYLRYYGLAFMEPLALAMLRRFYRRCDAIFAPSDSMAQLLRDQRMNYHVGIWSRGIDQEIFNPNRRDMAWRRELGIADDEVAIGFVGRLVMEKGLDVFSDAIDALRTRGVKHRVLIVGEGPARPWFADRLPSGIFAGFQAGPDLGRAVASMDMLFNPSVTETFGNVTLEAMATGLPVVAARATGSESLVTDGITGRLVRPGAIKDFADALQYYCENDTVRAAAGKAGQQVSDRYGWDAVNQALVEGYLRVIRQREAGSSPPRPSPVP</sequence>
<dbReference type="RefSeq" id="WP_119764959.1">
    <property type="nucleotide sequence ID" value="NZ_QYUM01000004.1"/>
</dbReference>
<dbReference type="InterPro" id="IPR050194">
    <property type="entry name" value="Glycosyltransferase_grp1"/>
</dbReference>
<keyword evidence="2" id="KW-0808">Transferase</keyword>
<dbReference type="CDD" id="cd03814">
    <property type="entry name" value="GT4-like"/>
    <property type="match status" value="1"/>
</dbReference>
<feature type="domain" description="Glycosyltransferase subfamily 4-like N-terminal" evidence="1">
    <location>
        <begin position="20"/>
        <end position="185"/>
    </location>
</feature>
<dbReference type="GO" id="GO:0016757">
    <property type="term" value="F:glycosyltransferase activity"/>
    <property type="evidence" value="ECO:0007669"/>
    <property type="project" value="UniProtKB-ARBA"/>
</dbReference>
<dbReference type="PANTHER" id="PTHR45947:SF3">
    <property type="entry name" value="SULFOQUINOVOSYL TRANSFERASE SQD2"/>
    <property type="match status" value="1"/>
</dbReference>
<proteinExistence type="predicted"/>
<dbReference type="AlphaFoldDB" id="A0A418W727"/>
<gene>
    <name evidence="2" type="ORF">D3876_18330</name>
</gene>
<dbReference type="Pfam" id="PF13439">
    <property type="entry name" value="Glyco_transf_4"/>
    <property type="match status" value="1"/>
</dbReference>
<dbReference type="Proteomes" id="UP000286100">
    <property type="component" value="Unassembled WGS sequence"/>
</dbReference>
<name>A0A418W727_9SPHN</name>